<evidence type="ECO:0000313" key="1">
    <source>
        <dbReference type="EMBL" id="SJL17954.1"/>
    </source>
</evidence>
<reference evidence="2" key="1">
    <citation type="journal article" date="2017" name="Nat. Ecol. Evol.">
        <title>Genome expansion and lineage-specific genetic innovations in the forest pathogenic fungi Armillaria.</title>
        <authorList>
            <person name="Sipos G."/>
            <person name="Prasanna A.N."/>
            <person name="Walter M.C."/>
            <person name="O'Connor E."/>
            <person name="Balint B."/>
            <person name="Krizsan K."/>
            <person name="Kiss B."/>
            <person name="Hess J."/>
            <person name="Varga T."/>
            <person name="Slot J."/>
            <person name="Riley R."/>
            <person name="Boka B."/>
            <person name="Rigling D."/>
            <person name="Barry K."/>
            <person name="Lee J."/>
            <person name="Mihaltcheva S."/>
            <person name="LaButti K."/>
            <person name="Lipzen A."/>
            <person name="Waldron R."/>
            <person name="Moloney N.M."/>
            <person name="Sperisen C."/>
            <person name="Kredics L."/>
            <person name="Vagvoelgyi C."/>
            <person name="Patrignani A."/>
            <person name="Fitzpatrick D."/>
            <person name="Nagy I."/>
            <person name="Doyle S."/>
            <person name="Anderson J.B."/>
            <person name="Grigoriev I.V."/>
            <person name="Gueldener U."/>
            <person name="Muensterkoetter M."/>
            <person name="Nagy L.G."/>
        </authorList>
    </citation>
    <scope>NUCLEOTIDE SEQUENCE [LARGE SCALE GENOMIC DNA]</scope>
    <source>
        <strain evidence="2">C18/9</strain>
    </source>
</reference>
<organism evidence="1 2">
    <name type="scientific">Armillaria ostoyae</name>
    <name type="common">Armillaria root rot fungus</name>
    <dbReference type="NCBI Taxonomy" id="47428"/>
    <lineage>
        <taxon>Eukaryota</taxon>
        <taxon>Fungi</taxon>
        <taxon>Dikarya</taxon>
        <taxon>Basidiomycota</taxon>
        <taxon>Agaricomycotina</taxon>
        <taxon>Agaricomycetes</taxon>
        <taxon>Agaricomycetidae</taxon>
        <taxon>Agaricales</taxon>
        <taxon>Marasmiineae</taxon>
        <taxon>Physalacriaceae</taxon>
        <taxon>Armillaria</taxon>
    </lineage>
</organism>
<dbReference type="OrthoDB" id="3270804at2759"/>
<accession>A0A284SAC8</accession>
<keyword evidence="2" id="KW-1185">Reference proteome</keyword>
<dbReference type="EMBL" id="FUEG01000051">
    <property type="protein sequence ID" value="SJL17954.1"/>
    <property type="molecule type" value="Genomic_DNA"/>
</dbReference>
<dbReference type="AlphaFoldDB" id="A0A284SAC8"/>
<proteinExistence type="predicted"/>
<gene>
    <name evidence="1" type="ORF">ARMOST_21525</name>
</gene>
<protein>
    <submittedName>
        <fullName evidence="1">Uncharacterized protein</fullName>
    </submittedName>
</protein>
<dbReference type="Proteomes" id="UP000219338">
    <property type="component" value="Unassembled WGS sequence"/>
</dbReference>
<name>A0A284SAC8_ARMOS</name>
<evidence type="ECO:0000313" key="2">
    <source>
        <dbReference type="Proteomes" id="UP000219338"/>
    </source>
</evidence>
<sequence length="175" mass="18508">MTDHCTPATPSNDEAVLAALLSALQITPAQHDQIGRILSCIQPAAAPTPAPLPAPALAPRTPVASPTTRTNVVESSGEAVARLWNASRFAPPRRSPTPPDLPPLIPDPNPPRIQMPAAPLPVPAAPLPPPNLPYGPLPENAIIVPEGYDYHVPHPTKRGPYYLIVRGLDIGVYAR</sequence>